<name>A0A6J4IV04_9PROT</name>
<feature type="compositionally biased region" description="Basic and acidic residues" evidence="1">
    <location>
        <begin position="52"/>
        <end position="62"/>
    </location>
</feature>
<protein>
    <submittedName>
        <fullName evidence="2">L-2-amino-thiazoline-4-carboxylic acid hydrolase</fullName>
        <ecNumber evidence="2">3.5.2.-</ecNumber>
    </submittedName>
</protein>
<feature type="region of interest" description="Disordered" evidence="1">
    <location>
        <begin position="1"/>
        <end position="153"/>
    </location>
</feature>
<dbReference type="AlphaFoldDB" id="A0A6J4IV04"/>
<feature type="compositionally biased region" description="Basic residues" evidence="1">
    <location>
        <begin position="26"/>
        <end position="51"/>
    </location>
</feature>
<feature type="non-terminal residue" evidence="2">
    <location>
        <position position="153"/>
    </location>
</feature>
<feature type="compositionally biased region" description="Low complexity" evidence="1">
    <location>
        <begin position="144"/>
        <end position="153"/>
    </location>
</feature>
<organism evidence="2">
    <name type="scientific">uncultured Craurococcus sp</name>
    <dbReference type="NCBI Taxonomy" id="1135998"/>
    <lineage>
        <taxon>Bacteria</taxon>
        <taxon>Pseudomonadati</taxon>
        <taxon>Pseudomonadota</taxon>
        <taxon>Alphaproteobacteria</taxon>
        <taxon>Acetobacterales</taxon>
        <taxon>Acetobacteraceae</taxon>
        <taxon>Craurococcus</taxon>
        <taxon>environmental samples</taxon>
    </lineage>
</organism>
<proteinExistence type="predicted"/>
<gene>
    <name evidence="2" type="ORF">AVDCRST_MAG27-2621</name>
</gene>
<feature type="compositionally biased region" description="Basic residues" evidence="1">
    <location>
        <begin position="1"/>
        <end position="18"/>
    </location>
</feature>
<sequence>EHRHPRAAPHRSRLRAGHLRGDGRRARPRAGPRHPLPRHRQARQGSRRRDGRRSPGRPEPRPLHRHPGALDPRRRAAHRSRGPQRDQLRLQRHPMQILGDVPRHGPRRARRRPLLQPRRRLLRGLRPEAQAGPHPDADGRRLPLRLPLPGRVL</sequence>
<dbReference type="EMBL" id="CADCTD010000124">
    <property type="protein sequence ID" value="CAA9262789.1"/>
    <property type="molecule type" value="Genomic_DNA"/>
</dbReference>
<keyword evidence="2" id="KW-0378">Hydrolase</keyword>
<evidence type="ECO:0000313" key="2">
    <source>
        <dbReference type="EMBL" id="CAA9262789.1"/>
    </source>
</evidence>
<dbReference type="EC" id="3.5.2.-" evidence="2"/>
<dbReference type="GO" id="GO:0016787">
    <property type="term" value="F:hydrolase activity"/>
    <property type="evidence" value="ECO:0007669"/>
    <property type="project" value="UniProtKB-KW"/>
</dbReference>
<accession>A0A6J4IV04</accession>
<reference evidence="2" key="1">
    <citation type="submission" date="2020-02" db="EMBL/GenBank/DDBJ databases">
        <authorList>
            <person name="Meier V. D."/>
        </authorList>
    </citation>
    <scope>NUCLEOTIDE SEQUENCE</scope>
    <source>
        <strain evidence="2">AVDCRST_MAG27</strain>
    </source>
</reference>
<feature type="compositionally biased region" description="Basic residues" evidence="1">
    <location>
        <begin position="104"/>
        <end position="123"/>
    </location>
</feature>
<evidence type="ECO:0000256" key="1">
    <source>
        <dbReference type="SAM" id="MobiDB-lite"/>
    </source>
</evidence>
<feature type="non-terminal residue" evidence="2">
    <location>
        <position position="1"/>
    </location>
</feature>